<proteinExistence type="predicted"/>
<name>A0A5J4WYE7_9EUKA</name>
<evidence type="ECO:0000313" key="2">
    <source>
        <dbReference type="Proteomes" id="UP000324800"/>
    </source>
</evidence>
<evidence type="ECO:0000313" key="1">
    <source>
        <dbReference type="EMBL" id="KAA6399843.1"/>
    </source>
</evidence>
<accession>A0A5J4WYE7</accession>
<protein>
    <submittedName>
        <fullName evidence="1">Uncharacterized protein</fullName>
    </submittedName>
</protein>
<dbReference type="EMBL" id="SNRW01000669">
    <property type="protein sequence ID" value="KAA6399843.1"/>
    <property type="molecule type" value="Genomic_DNA"/>
</dbReference>
<sequence length="229" mass="26122">MGQLDQKIQDVTSAVISFANSYTLIKERKQNEQSESESTSSLTNIISCLKSLKSQFQNDNKRKELIQTPNLIRSLAVLACYKHNIHLNEEYNQQTLSIRFNSRNCLSWIHYYGNALNHAQLVNIKYAGMLVIVISTAGGQGEEYDNEINDTLIYIQQFLDNLHLGGNYSPYFSPQHKLARRSEEQIEEEGGIEEIEAQFVNNGKVFSGFIKDQVKWTKAAALNHYIHSS</sequence>
<gene>
    <name evidence="1" type="ORF">EZS28_004628</name>
</gene>
<dbReference type="Proteomes" id="UP000324800">
    <property type="component" value="Unassembled WGS sequence"/>
</dbReference>
<organism evidence="1 2">
    <name type="scientific">Streblomastix strix</name>
    <dbReference type="NCBI Taxonomy" id="222440"/>
    <lineage>
        <taxon>Eukaryota</taxon>
        <taxon>Metamonada</taxon>
        <taxon>Preaxostyla</taxon>
        <taxon>Oxymonadida</taxon>
        <taxon>Streblomastigidae</taxon>
        <taxon>Streblomastix</taxon>
    </lineage>
</organism>
<reference evidence="1 2" key="1">
    <citation type="submission" date="2019-03" db="EMBL/GenBank/DDBJ databases">
        <title>Single cell metagenomics reveals metabolic interactions within the superorganism composed of flagellate Streblomastix strix and complex community of Bacteroidetes bacteria on its surface.</title>
        <authorList>
            <person name="Treitli S.C."/>
            <person name="Kolisko M."/>
            <person name="Husnik F."/>
            <person name="Keeling P."/>
            <person name="Hampl V."/>
        </authorList>
    </citation>
    <scope>NUCLEOTIDE SEQUENCE [LARGE SCALE GENOMIC DNA]</scope>
    <source>
        <strain evidence="1">ST1C</strain>
    </source>
</reference>
<comment type="caution">
    <text evidence="1">The sequence shown here is derived from an EMBL/GenBank/DDBJ whole genome shotgun (WGS) entry which is preliminary data.</text>
</comment>
<dbReference type="AlphaFoldDB" id="A0A5J4WYE7"/>